<evidence type="ECO:0000256" key="3">
    <source>
        <dbReference type="ARBA" id="ARBA00007767"/>
    </source>
</evidence>
<sequence>MVWTGGLASSGTKHQMLNPEQFDTVPLISPLDVDSLCSPAPRKVRINLTNKYINTVYKFAFIKIIINKLHNVHDLPFNAQVSAMLLVSMVFLTCILFLVLYQLYSYDTCPSPLNSLATYFDLKISSERNQLKTQSLLPNVYLGISQGGISYSPWMPTHGNCPYF</sequence>
<accession>A0A8C4QHG0</accession>
<comment type="similarity">
    <text evidence="3">Belongs to the NSG family.</text>
</comment>
<dbReference type="GO" id="GO:0030659">
    <property type="term" value="C:cytoplasmic vesicle membrane"/>
    <property type="evidence" value="ECO:0007669"/>
    <property type="project" value="UniProtKB-SubCell"/>
</dbReference>
<feature type="transmembrane region" description="Helical" evidence="8">
    <location>
        <begin position="83"/>
        <end position="104"/>
    </location>
</feature>
<evidence type="ECO:0000313" key="9">
    <source>
        <dbReference type="Ensembl" id="ENSEBUP00000014817.1"/>
    </source>
</evidence>
<dbReference type="InterPro" id="IPR009431">
    <property type="entry name" value="NSG"/>
</dbReference>
<keyword evidence="6 8" id="KW-0472">Membrane</keyword>
<dbReference type="GO" id="GO:0005768">
    <property type="term" value="C:endosome"/>
    <property type="evidence" value="ECO:0007669"/>
    <property type="project" value="TreeGrafter"/>
</dbReference>
<dbReference type="AlphaFoldDB" id="A0A8C4QHG0"/>
<evidence type="ECO:0000256" key="2">
    <source>
        <dbReference type="ARBA" id="ARBA00004167"/>
    </source>
</evidence>
<dbReference type="GO" id="GO:0048268">
    <property type="term" value="P:clathrin coat assembly"/>
    <property type="evidence" value="ECO:0007669"/>
    <property type="project" value="InterPro"/>
</dbReference>
<keyword evidence="10" id="KW-1185">Reference proteome</keyword>
<evidence type="ECO:0000256" key="8">
    <source>
        <dbReference type="SAM" id="Phobius"/>
    </source>
</evidence>
<dbReference type="Pfam" id="PF06387">
    <property type="entry name" value="Calcyon"/>
    <property type="match status" value="1"/>
</dbReference>
<dbReference type="GO" id="GO:0032051">
    <property type="term" value="F:clathrin light chain binding"/>
    <property type="evidence" value="ECO:0007669"/>
    <property type="project" value="InterPro"/>
</dbReference>
<reference evidence="9" key="1">
    <citation type="submission" date="2025-08" db="UniProtKB">
        <authorList>
            <consortium name="Ensembl"/>
        </authorList>
    </citation>
    <scope>IDENTIFICATION</scope>
</reference>
<reference evidence="9" key="2">
    <citation type="submission" date="2025-09" db="UniProtKB">
        <authorList>
            <consortium name="Ensembl"/>
        </authorList>
    </citation>
    <scope>IDENTIFICATION</scope>
</reference>
<keyword evidence="5 8" id="KW-1133">Transmembrane helix</keyword>
<name>A0A8C4QHG0_EPTBU</name>
<organism evidence="9 10">
    <name type="scientific">Eptatretus burgeri</name>
    <name type="common">Inshore hagfish</name>
    <dbReference type="NCBI Taxonomy" id="7764"/>
    <lineage>
        <taxon>Eukaryota</taxon>
        <taxon>Metazoa</taxon>
        <taxon>Chordata</taxon>
        <taxon>Craniata</taxon>
        <taxon>Vertebrata</taxon>
        <taxon>Cyclostomata</taxon>
        <taxon>Myxini</taxon>
        <taxon>Myxiniformes</taxon>
        <taxon>Myxinidae</taxon>
        <taxon>Eptatretinae</taxon>
        <taxon>Eptatretus</taxon>
    </lineage>
</organism>
<protein>
    <submittedName>
        <fullName evidence="9">Uncharacterized protein</fullName>
    </submittedName>
</protein>
<evidence type="ECO:0000256" key="7">
    <source>
        <dbReference type="ARBA" id="ARBA00023329"/>
    </source>
</evidence>
<dbReference type="Proteomes" id="UP000694388">
    <property type="component" value="Unplaced"/>
</dbReference>
<evidence type="ECO:0000256" key="4">
    <source>
        <dbReference type="ARBA" id="ARBA00022692"/>
    </source>
</evidence>
<dbReference type="PANTHER" id="PTHR28546">
    <property type="entry name" value="NEURONAL VESICLE TRAFFICKING-ASSOCIATED PROTEIN 2-RELATED"/>
    <property type="match status" value="1"/>
</dbReference>
<dbReference type="Ensembl" id="ENSEBUT00000015393.1">
    <property type="protein sequence ID" value="ENSEBUP00000014817.1"/>
    <property type="gene ID" value="ENSEBUG00000009339.1"/>
</dbReference>
<evidence type="ECO:0000313" key="10">
    <source>
        <dbReference type="Proteomes" id="UP000694388"/>
    </source>
</evidence>
<comment type="subcellular location">
    <subcellularLocation>
        <location evidence="1">Cytoplasmic vesicle membrane</location>
    </subcellularLocation>
    <subcellularLocation>
        <location evidence="2">Membrane</location>
        <topology evidence="2">Single-pass membrane protein</topology>
    </subcellularLocation>
</comment>
<dbReference type="GO" id="GO:0016197">
    <property type="term" value="P:endosomal transport"/>
    <property type="evidence" value="ECO:0007669"/>
    <property type="project" value="TreeGrafter"/>
</dbReference>
<evidence type="ECO:0000256" key="6">
    <source>
        <dbReference type="ARBA" id="ARBA00023136"/>
    </source>
</evidence>
<evidence type="ECO:0000256" key="5">
    <source>
        <dbReference type="ARBA" id="ARBA00022989"/>
    </source>
</evidence>
<keyword evidence="7" id="KW-0968">Cytoplasmic vesicle</keyword>
<keyword evidence="4 8" id="KW-0812">Transmembrane</keyword>
<proteinExistence type="inferred from homology"/>
<evidence type="ECO:0000256" key="1">
    <source>
        <dbReference type="ARBA" id="ARBA00004156"/>
    </source>
</evidence>